<evidence type="ECO:0000313" key="2">
    <source>
        <dbReference type="EMBL" id="GBP96454.1"/>
    </source>
</evidence>
<name>A0A4C2AB62_EUMVA</name>
<keyword evidence="3" id="KW-1185">Reference proteome</keyword>
<accession>A0A4C2AB62</accession>
<organism evidence="2 3">
    <name type="scientific">Eumeta variegata</name>
    <name type="common">Bagworm moth</name>
    <name type="synonym">Eumeta japonica</name>
    <dbReference type="NCBI Taxonomy" id="151549"/>
    <lineage>
        <taxon>Eukaryota</taxon>
        <taxon>Metazoa</taxon>
        <taxon>Ecdysozoa</taxon>
        <taxon>Arthropoda</taxon>
        <taxon>Hexapoda</taxon>
        <taxon>Insecta</taxon>
        <taxon>Pterygota</taxon>
        <taxon>Neoptera</taxon>
        <taxon>Endopterygota</taxon>
        <taxon>Lepidoptera</taxon>
        <taxon>Glossata</taxon>
        <taxon>Ditrysia</taxon>
        <taxon>Tineoidea</taxon>
        <taxon>Psychidae</taxon>
        <taxon>Oiketicinae</taxon>
        <taxon>Eumeta</taxon>
    </lineage>
</organism>
<feature type="transmembrane region" description="Helical" evidence="1">
    <location>
        <begin position="88"/>
        <end position="106"/>
    </location>
</feature>
<proteinExistence type="predicted"/>
<keyword evidence="1" id="KW-1133">Transmembrane helix</keyword>
<keyword evidence="1" id="KW-0812">Transmembrane</keyword>
<sequence>MFRSPRSSHWLVPCWSPPPVLRPSLQKTSGPRRPQGLQFAVGSQDEIPKVGPAIELYRTFRSPFVNSTTAYPDDFSFLQVAITMPRRLIGYLWTSSWFFIAGHHALSKVPSMSKDTMTTNF</sequence>
<dbReference type="EMBL" id="BGZK01002785">
    <property type="protein sequence ID" value="GBP96454.1"/>
    <property type="molecule type" value="Genomic_DNA"/>
</dbReference>
<protein>
    <submittedName>
        <fullName evidence="2">Uncharacterized protein</fullName>
    </submittedName>
</protein>
<gene>
    <name evidence="2" type="ORF">EVAR_48117_1</name>
</gene>
<evidence type="ECO:0000256" key="1">
    <source>
        <dbReference type="SAM" id="Phobius"/>
    </source>
</evidence>
<keyword evidence="1" id="KW-0472">Membrane</keyword>
<evidence type="ECO:0000313" key="3">
    <source>
        <dbReference type="Proteomes" id="UP000299102"/>
    </source>
</evidence>
<dbReference type="AlphaFoldDB" id="A0A4C2AB62"/>
<dbReference type="Proteomes" id="UP000299102">
    <property type="component" value="Unassembled WGS sequence"/>
</dbReference>
<reference evidence="2 3" key="1">
    <citation type="journal article" date="2019" name="Commun. Biol.">
        <title>The bagworm genome reveals a unique fibroin gene that provides high tensile strength.</title>
        <authorList>
            <person name="Kono N."/>
            <person name="Nakamura H."/>
            <person name="Ohtoshi R."/>
            <person name="Tomita M."/>
            <person name="Numata K."/>
            <person name="Arakawa K."/>
        </authorList>
    </citation>
    <scope>NUCLEOTIDE SEQUENCE [LARGE SCALE GENOMIC DNA]</scope>
</reference>
<comment type="caution">
    <text evidence="2">The sequence shown here is derived from an EMBL/GenBank/DDBJ whole genome shotgun (WGS) entry which is preliminary data.</text>
</comment>